<protein>
    <recommendedName>
        <fullName evidence="3">Helix-turn-helix domain-containing protein</fullName>
    </recommendedName>
</protein>
<organism evidence="1 2">
    <name type="scientific">Pseudoduganella chitinolytica</name>
    <dbReference type="NCBI Taxonomy" id="34070"/>
    <lineage>
        <taxon>Bacteria</taxon>
        <taxon>Pseudomonadati</taxon>
        <taxon>Pseudomonadota</taxon>
        <taxon>Betaproteobacteria</taxon>
        <taxon>Burkholderiales</taxon>
        <taxon>Oxalobacteraceae</taxon>
        <taxon>Telluria group</taxon>
        <taxon>Pseudoduganella</taxon>
    </lineage>
</organism>
<proteinExistence type="predicted"/>
<reference evidence="1 2" key="1">
    <citation type="submission" date="2023-02" db="EMBL/GenBank/DDBJ databases">
        <title>Gemone sequence of Telluria chitinolytica ACM 3522T.</title>
        <authorList>
            <person name="Frediansyah A."/>
            <person name="Miess H."/>
            <person name="Gross H."/>
        </authorList>
    </citation>
    <scope>NUCLEOTIDE SEQUENCE [LARGE SCALE GENOMIC DNA]</scope>
    <source>
        <strain evidence="1 2">ACM 3522</strain>
    </source>
</reference>
<dbReference type="EMBL" id="CP119083">
    <property type="protein sequence ID" value="WEF34890.1"/>
    <property type="molecule type" value="Genomic_DNA"/>
</dbReference>
<sequence>MKTLIDYLNAIPVEARDSFAARCGTSFDYLRQVGYGNRACTERLAINLERESGRELVCELLCPDADWAFIRAAPPPGRRRGRARNRTT</sequence>
<accession>A0ABY8BG40</accession>
<name>A0ABY8BG40_9BURK</name>
<keyword evidence="2" id="KW-1185">Reference proteome</keyword>
<dbReference type="RefSeq" id="WP_277417561.1">
    <property type="nucleotide sequence ID" value="NZ_CP119083.1"/>
</dbReference>
<evidence type="ECO:0000313" key="1">
    <source>
        <dbReference type="EMBL" id="WEF34890.1"/>
    </source>
</evidence>
<evidence type="ECO:0008006" key="3">
    <source>
        <dbReference type="Google" id="ProtNLM"/>
    </source>
</evidence>
<gene>
    <name evidence="1" type="ORF">PX653_09060</name>
</gene>
<dbReference type="Proteomes" id="UP001216510">
    <property type="component" value="Chromosome"/>
</dbReference>
<evidence type="ECO:0000313" key="2">
    <source>
        <dbReference type="Proteomes" id="UP001216510"/>
    </source>
</evidence>